<accession>A0A1I8IU35</accession>
<dbReference type="AlphaFoldDB" id="A0A1I8IU35"/>
<dbReference type="Gene3D" id="2.30.29.30">
    <property type="entry name" value="Pleckstrin-homology domain (PH domain)/Phosphotyrosine-binding domain (PTB)"/>
    <property type="match status" value="1"/>
</dbReference>
<dbReference type="PROSITE" id="PS50003">
    <property type="entry name" value="PH_DOMAIN"/>
    <property type="match status" value="1"/>
</dbReference>
<evidence type="ECO:0000313" key="4">
    <source>
        <dbReference type="WBParaSite" id="maker-uti_cns_0017215-snap-gene-0.3-mRNA-1"/>
    </source>
</evidence>
<dbReference type="SMART" id="SM00233">
    <property type="entry name" value="PH"/>
    <property type="match status" value="1"/>
</dbReference>
<dbReference type="GO" id="GO:0005085">
    <property type="term" value="F:guanyl-nucleotide exchange factor activity"/>
    <property type="evidence" value="ECO:0007669"/>
    <property type="project" value="InterPro"/>
</dbReference>
<dbReference type="Proteomes" id="UP000095280">
    <property type="component" value="Unplaced"/>
</dbReference>
<organism evidence="3 4">
    <name type="scientific">Macrostomum lignano</name>
    <dbReference type="NCBI Taxonomy" id="282301"/>
    <lineage>
        <taxon>Eukaryota</taxon>
        <taxon>Metazoa</taxon>
        <taxon>Spiralia</taxon>
        <taxon>Lophotrochozoa</taxon>
        <taxon>Platyhelminthes</taxon>
        <taxon>Rhabditophora</taxon>
        <taxon>Macrostomorpha</taxon>
        <taxon>Macrostomida</taxon>
        <taxon>Macrostomidae</taxon>
        <taxon>Macrostomum</taxon>
    </lineage>
</organism>
<dbReference type="PANTHER" id="PTHR46001">
    <property type="entry name" value="TIAM (MAMMALIAN TUMOR INVASION AND METASTASIS FACTOR) HOMOLOG"/>
    <property type="match status" value="1"/>
</dbReference>
<feature type="region of interest" description="Disordered" evidence="1">
    <location>
        <begin position="16"/>
        <end position="37"/>
    </location>
</feature>
<proteinExistence type="predicted"/>
<keyword evidence="3" id="KW-1185">Reference proteome</keyword>
<evidence type="ECO:0000256" key="1">
    <source>
        <dbReference type="SAM" id="MobiDB-lite"/>
    </source>
</evidence>
<dbReference type="GO" id="GO:0007264">
    <property type="term" value="P:small GTPase-mediated signal transduction"/>
    <property type="evidence" value="ECO:0007669"/>
    <property type="project" value="InterPro"/>
</dbReference>
<dbReference type="PANTHER" id="PTHR46001:SF3">
    <property type="entry name" value="PROTEIN STILL LIFE, ISOFORM SIF TYPE 1"/>
    <property type="match status" value="1"/>
</dbReference>
<reference evidence="4" key="1">
    <citation type="submission" date="2016-11" db="UniProtKB">
        <authorList>
            <consortium name="WormBaseParasite"/>
        </authorList>
    </citation>
    <scope>IDENTIFICATION</scope>
</reference>
<feature type="domain" description="PH" evidence="2">
    <location>
        <begin position="59"/>
        <end position="179"/>
    </location>
</feature>
<dbReference type="WBParaSite" id="maker-uti_cns_0017215-snap-gene-0.3-mRNA-1">
    <property type="protein sequence ID" value="maker-uti_cns_0017215-snap-gene-0.3-mRNA-1"/>
    <property type="gene ID" value="maker-uti_cns_0017215-snap-gene-0.3"/>
</dbReference>
<dbReference type="InterPro" id="IPR011993">
    <property type="entry name" value="PH-like_dom_sf"/>
</dbReference>
<evidence type="ECO:0000259" key="2">
    <source>
        <dbReference type="PROSITE" id="PS50003"/>
    </source>
</evidence>
<dbReference type="InterPro" id="IPR043537">
    <property type="entry name" value="Tiam1/Tiam2/Sif"/>
</dbReference>
<protein>
    <submittedName>
        <fullName evidence="4">PH domain-containing protein</fullName>
    </submittedName>
</protein>
<name>A0A1I8IU35_9PLAT</name>
<dbReference type="Gene3D" id="6.10.140.680">
    <property type="match status" value="1"/>
</dbReference>
<dbReference type="InterPro" id="IPR001849">
    <property type="entry name" value="PH_domain"/>
</dbReference>
<dbReference type="Pfam" id="PF00169">
    <property type="entry name" value="PH"/>
    <property type="match status" value="1"/>
</dbReference>
<dbReference type="SUPFAM" id="SSF50729">
    <property type="entry name" value="PH domain-like"/>
    <property type="match status" value="1"/>
</dbReference>
<dbReference type="InterPro" id="IPR040655">
    <property type="entry name" value="TIAM1_CC-Ex"/>
</dbReference>
<dbReference type="Pfam" id="PF18385">
    <property type="entry name" value="Tiam_CC_Ex"/>
    <property type="match status" value="1"/>
</dbReference>
<sequence length="272" mass="31317">MLKYYQPRDRRLLQLQEQDDNSRHQSDSEDAASVASLDSSLSNMQSDSLASTAAKQSGAIRKSGWLNVKNWLVHKKRKVELAPQRAWRRYWVCLKGTVLLFFKDSQQQHQQMMMDAAGERVEPKHSLVIEGCIAQPLPEHPKKENVLSLSTAFGDAYMFQALDKTDLDSWIAALHSACASQIARQRSKSDTVYLMETEIRKLEGNIDVDSKMKMMAEKQLTAISDSRSRQTILRNIQQWEENLERLLIELYRHRCYMTSLLGQELPNPKVSF</sequence>
<evidence type="ECO:0000313" key="3">
    <source>
        <dbReference type="Proteomes" id="UP000095280"/>
    </source>
</evidence>